<evidence type="ECO:0000256" key="1">
    <source>
        <dbReference type="ARBA" id="ARBA00001946"/>
    </source>
</evidence>
<dbReference type="PROSITE" id="PS51462">
    <property type="entry name" value="NUDIX"/>
    <property type="match status" value="1"/>
</dbReference>
<proteinExistence type="inferred from homology"/>
<dbReference type="PANTHER" id="PTHR43046:SF2">
    <property type="entry name" value="8-OXO-DGTP DIPHOSPHATASE-RELATED"/>
    <property type="match status" value="1"/>
</dbReference>
<organism evidence="5 6">
    <name type="scientific">Alkalibacterium pelagium</name>
    <dbReference type="NCBI Taxonomy" id="426702"/>
    <lineage>
        <taxon>Bacteria</taxon>
        <taxon>Bacillati</taxon>
        <taxon>Bacillota</taxon>
        <taxon>Bacilli</taxon>
        <taxon>Lactobacillales</taxon>
        <taxon>Carnobacteriaceae</taxon>
        <taxon>Alkalibacterium</taxon>
    </lineage>
</organism>
<dbReference type="InterPro" id="IPR000086">
    <property type="entry name" value="NUDIX_hydrolase_dom"/>
</dbReference>
<dbReference type="SUPFAM" id="SSF55811">
    <property type="entry name" value="Nudix"/>
    <property type="match status" value="1"/>
</dbReference>
<dbReference type="Pfam" id="PF00293">
    <property type="entry name" value="NUDIX"/>
    <property type="match status" value="1"/>
</dbReference>
<comment type="cofactor">
    <cofactor evidence="1">
        <name>Mg(2+)</name>
        <dbReference type="ChEBI" id="CHEBI:18420"/>
    </cofactor>
</comment>
<dbReference type="RefSeq" id="WP_091478195.1">
    <property type="nucleotide sequence ID" value="NZ_BJYC01000001.1"/>
</dbReference>
<dbReference type="CDD" id="cd04677">
    <property type="entry name" value="NUDIX_Hydrolase"/>
    <property type="match status" value="1"/>
</dbReference>
<evidence type="ECO:0000313" key="5">
    <source>
        <dbReference type="EMBL" id="SEK18028.1"/>
    </source>
</evidence>
<dbReference type="STRING" id="426702.SAMN04488099_10168"/>
<evidence type="ECO:0000256" key="3">
    <source>
        <dbReference type="RuleBase" id="RU003476"/>
    </source>
</evidence>
<dbReference type="AlphaFoldDB" id="A0A1H7EW42"/>
<accession>A0A1H7EW42</accession>
<dbReference type="InterPro" id="IPR020084">
    <property type="entry name" value="NUDIX_hydrolase_CS"/>
</dbReference>
<comment type="similarity">
    <text evidence="3">Belongs to the Nudix hydrolase family.</text>
</comment>
<name>A0A1H7EW42_9LACT</name>
<evidence type="ECO:0000256" key="2">
    <source>
        <dbReference type="ARBA" id="ARBA00022801"/>
    </source>
</evidence>
<evidence type="ECO:0000313" key="6">
    <source>
        <dbReference type="Proteomes" id="UP000199081"/>
    </source>
</evidence>
<dbReference type="InterPro" id="IPR015797">
    <property type="entry name" value="NUDIX_hydrolase-like_dom_sf"/>
</dbReference>
<gene>
    <name evidence="5" type="ORF">SAMN04488099_10168</name>
</gene>
<protein>
    <submittedName>
        <fullName evidence="5">ADP-ribose pyrophosphatase YjhB, NUDIX family</fullName>
    </submittedName>
</protein>
<dbReference type="OrthoDB" id="9787476at2"/>
<dbReference type="Gene3D" id="3.90.79.10">
    <property type="entry name" value="Nucleoside Triphosphate Pyrophosphohydrolase"/>
    <property type="match status" value="1"/>
</dbReference>
<keyword evidence="2 3" id="KW-0378">Hydrolase</keyword>
<dbReference type="PRINTS" id="PR00502">
    <property type="entry name" value="NUDIXFAMILY"/>
</dbReference>
<reference evidence="6" key="1">
    <citation type="submission" date="2016-10" db="EMBL/GenBank/DDBJ databases">
        <authorList>
            <person name="Varghese N."/>
            <person name="Submissions S."/>
        </authorList>
    </citation>
    <scope>NUCLEOTIDE SEQUENCE [LARGE SCALE GENOMIC DNA]</scope>
    <source>
        <strain evidence="6">DSM 19183</strain>
    </source>
</reference>
<evidence type="ECO:0000259" key="4">
    <source>
        <dbReference type="PROSITE" id="PS51462"/>
    </source>
</evidence>
<dbReference type="PROSITE" id="PS00893">
    <property type="entry name" value="NUDIX_BOX"/>
    <property type="match status" value="1"/>
</dbReference>
<keyword evidence="6" id="KW-1185">Reference proteome</keyword>
<dbReference type="PANTHER" id="PTHR43046">
    <property type="entry name" value="GDP-MANNOSE MANNOSYL HYDROLASE"/>
    <property type="match status" value="1"/>
</dbReference>
<feature type="domain" description="Nudix hydrolase" evidence="4">
    <location>
        <begin position="15"/>
        <end position="146"/>
    </location>
</feature>
<dbReference type="InterPro" id="IPR020476">
    <property type="entry name" value="Nudix_hydrolase"/>
</dbReference>
<dbReference type="EMBL" id="FNZU01000001">
    <property type="protein sequence ID" value="SEK18028.1"/>
    <property type="molecule type" value="Genomic_DNA"/>
</dbReference>
<dbReference type="Proteomes" id="UP000199081">
    <property type="component" value="Unassembled WGS sequence"/>
</dbReference>
<sequence>MDYVTDLRGRVGTDPLILNGSVLFFLNEQDEVLLQQRLDGSWGLPGGLMELGESFEETAVREAKEETGLIIQRMSFLTVCSGRDYFVTLKNGDQYYSVSALYHVTAYTGNLYNDQKESLQLAYFPLDSLPDKKNDRWRHFLNIFSDYYKKNN</sequence>
<dbReference type="GO" id="GO:0016787">
    <property type="term" value="F:hydrolase activity"/>
    <property type="evidence" value="ECO:0007669"/>
    <property type="project" value="UniProtKB-KW"/>
</dbReference>